<dbReference type="Gene3D" id="1.10.287.130">
    <property type="match status" value="1"/>
</dbReference>
<feature type="region of interest" description="Disordered" evidence="11">
    <location>
        <begin position="541"/>
        <end position="570"/>
    </location>
</feature>
<evidence type="ECO:0000313" key="15">
    <source>
        <dbReference type="EMBL" id="WXK78932.1"/>
    </source>
</evidence>
<sequence>MRLSTRIALAMGIAMPLLVLGSGALLLRLVTHDVHAEQDAHLRERAAVLLPTARGLLRTEESGRPRQAANQERRLLDAGLDVGVRLLTAGDGSTADGSATPGSGGGKGGGPDATTRGPDATTRGQDAAKGGQAATVVRPSYRVVAEAGPRPDAGARLPAAAPDHPVTVRAHGHAWRALSVEVRGAGARSGPRGVLWVFSRGSAGTTEIDAVQQRILVVALITAPLTGLLSWAIAERATRPLRRLQHRAGGLDPGTSTARLEHTPSRVTEVDDLSRTLQTVLARYDEQAARTQEALATARAFSATASHELRTPLMGMQTNLDVLADHPDLDPADRAEVLEDLHAGQQRLMSTLIALRALAQGDLVQADAFGPVDLSELVAVAVDEVERHHPGARLTLRLTPGLRLSAWEPGLRMAVENLLRNAVVHGSRPGAAARVEVVLRPGGSPAEPVAVLTVDDEGPGIVPQERRQVFQRFHRRTGSPGSGLGLTLVAQQIALHRGTVEIMDRPTGTGARFEVRLPRPVDVEADTRTLQLPLRRTWLSEGPDGMGLAPESAPGAVPEAAPGSVPPPKA</sequence>
<dbReference type="Gene3D" id="3.30.565.10">
    <property type="entry name" value="Histidine kinase-like ATPase, C-terminal domain"/>
    <property type="match status" value="1"/>
</dbReference>
<feature type="transmembrane region" description="Helical" evidence="12">
    <location>
        <begin position="215"/>
        <end position="234"/>
    </location>
</feature>
<dbReference type="SMART" id="SM00388">
    <property type="entry name" value="HisKA"/>
    <property type="match status" value="1"/>
</dbReference>
<dbReference type="InterPro" id="IPR004358">
    <property type="entry name" value="Sig_transdc_His_kin-like_C"/>
</dbReference>
<proteinExistence type="predicted"/>
<accession>A0ABZ2QZG6</accession>
<dbReference type="Pfam" id="PF02518">
    <property type="entry name" value="HATPase_c"/>
    <property type="match status" value="1"/>
</dbReference>
<dbReference type="SUPFAM" id="SSF55874">
    <property type="entry name" value="ATPase domain of HSP90 chaperone/DNA topoisomerase II/histidine kinase"/>
    <property type="match status" value="1"/>
</dbReference>
<comment type="subcellular location">
    <subcellularLocation>
        <location evidence="2">Cell membrane</location>
    </subcellularLocation>
</comment>
<dbReference type="InterPro" id="IPR036097">
    <property type="entry name" value="HisK_dim/P_sf"/>
</dbReference>
<evidence type="ECO:0000256" key="11">
    <source>
        <dbReference type="SAM" id="MobiDB-lite"/>
    </source>
</evidence>
<comment type="catalytic activity">
    <reaction evidence="1">
        <text>ATP + protein L-histidine = ADP + protein N-phospho-L-histidine.</text>
        <dbReference type="EC" id="2.7.13.3"/>
    </reaction>
</comment>
<gene>
    <name evidence="15" type="ORF">WAB15_24730</name>
</gene>
<evidence type="ECO:0000256" key="12">
    <source>
        <dbReference type="SAM" id="Phobius"/>
    </source>
</evidence>
<keyword evidence="8 12" id="KW-1133">Transmembrane helix</keyword>
<organism evidence="15 16">
    <name type="scientific">Streptomyces sirii</name>
    <dbReference type="NCBI Taxonomy" id="3127701"/>
    <lineage>
        <taxon>Bacteria</taxon>
        <taxon>Bacillati</taxon>
        <taxon>Actinomycetota</taxon>
        <taxon>Actinomycetes</taxon>
        <taxon>Kitasatosporales</taxon>
        <taxon>Streptomycetaceae</taxon>
        <taxon>Streptomyces</taxon>
    </lineage>
</organism>
<reference evidence="15 16" key="1">
    <citation type="submission" date="2024-03" db="EMBL/GenBank/DDBJ databases">
        <title>The complete genome of Streptomyces sirii sp.nov.</title>
        <authorList>
            <person name="Zakalyukina Y.V."/>
            <person name="Belik A.R."/>
            <person name="Biryukov M.V."/>
            <person name="Baturina O.A."/>
            <person name="Kabilov M.R."/>
        </authorList>
    </citation>
    <scope>NUCLEOTIDE SEQUENCE [LARGE SCALE GENOMIC DNA]</scope>
    <source>
        <strain evidence="15 16">BP-8</strain>
    </source>
</reference>
<name>A0ABZ2QZG6_9ACTN</name>
<evidence type="ECO:0000256" key="6">
    <source>
        <dbReference type="ARBA" id="ARBA00022692"/>
    </source>
</evidence>
<evidence type="ECO:0000256" key="4">
    <source>
        <dbReference type="ARBA" id="ARBA00022553"/>
    </source>
</evidence>
<feature type="compositionally biased region" description="Gly residues" evidence="11">
    <location>
        <begin position="102"/>
        <end position="111"/>
    </location>
</feature>
<evidence type="ECO:0000256" key="1">
    <source>
        <dbReference type="ARBA" id="ARBA00000085"/>
    </source>
</evidence>
<dbReference type="Proteomes" id="UP001626628">
    <property type="component" value="Chromosome"/>
</dbReference>
<keyword evidence="16" id="KW-1185">Reference proteome</keyword>
<evidence type="ECO:0000256" key="3">
    <source>
        <dbReference type="ARBA" id="ARBA00012438"/>
    </source>
</evidence>
<dbReference type="EMBL" id="CP147982">
    <property type="protein sequence ID" value="WXK78932.1"/>
    <property type="molecule type" value="Genomic_DNA"/>
</dbReference>
<feature type="domain" description="HAMP" evidence="14">
    <location>
        <begin position="235"/>
        <end position="289"/>
    </location>
</feature>
<keyword evidence="4" id="KW-0597">Phosphoprotein</keyword>
<dbReference type="InterPro" id="IPR005467">
    <property type="entry name" value="His_kinase_dom"/>
</dbReference>
<evidence type="ECO:0000256" key="10">
    <source>
        <dbReference type="ARBA" id="ARBA00023136"/>
    </source>
</evidence>
<dbReference type="PRINTS" id="PR00344">
    <property type="entry name" value="BCTRLSENSOR"/>
</dbReference>
<feature type="compositionally biased region" description="Low complexity" evidence="11">
    <location>
        <begin position="92"/>
        <end position="101"/>
    </location>
</feature>
<evidence type="ECO:0000259" key="13">
    <source>
        <dbReference type="PROSITE" id="PS50109"/>
    </source>
</evidence>
<dbReference type="SUPFAM" id="SSF47384">
    <property type="entry name" value="Homodimeric domain of signal transducing histidine kinase"/>
    <property type="match status" value="1"/>
</dbReference>
<dbReference type="InterPro" id="IPR050428">
    <property type="entry name" value="TCS_sensor_his_kinase"/>
</dbReference>
<keyword evidence="5" id="KW-0808">Transferase</keyword>
<protein>
    <recommendedName>
        <fullName evidence="3">histidine kinase</fullName>
        <ecNumber evidence="3">2.7.13.3</ecNumber>
    </recommendedName>
</protein>
<dbReference type="EC" id="2.7.13.3" evidence="3"/>
<dbReference type="SMART" id="SM00387">
    <property type="entry name" value="HATPase_c"/>
    <property type="match status" value="1"/>
</dbReference>
<keyword evidence="9" id="KW-0902">Two-component regulatory system</keyword>
<dbReference type="PANTHER" id="PTHR45436:SF5">
    <property type="entry name" value="SENSOR HISTIDINE KINASE TRCS"/>
    <property type="match status" value="1"/>
</dbReference>
<evidence type="ECO:0000256" key="5">
    <source>
        <dbReference type="ARBA" id="ARBA00022679"/>
    </source>
</evidence>
<dbReference type="PANTHER" id="PTHR45436">
    <property type="entry name" value="SENSOR HISTIDINE KINASE YKOH"/>
    <property type="match status" value="1"/>
</dbReference>
<feature type="domain" description="Histidine kinase" evidence="13">
    <location>
        <begin position="304"/>
        <end position="521"/>
    </location>
</feature>
<evidence type="ECO:0000256" key="8">
    <source>
        <dbReference type="ARBA" id="ARBA00022989"/>
    </source>
</evidence>
<dbReference type="InterPro" id="IPR003594">
    <property type="entry name" value="HATPase_dom"/>
</dbReference>
<evidence type="ECO:0000256" key="9">
    <source>
        <dbReference type="ARBA" id="ARBA00023012"/>
    </source>
</evidence>
<keyword evidence="7 15" id="KW-0418">Kinase</keyword>
<dbReference type="InterPro" id="IPR003661">
    <property type="entry name" value="HisK_dim/P_dom"/>
</dbReference>
<dbReference type="CDD" id="cd00082">
    <property type="entry name" value="HisKA"/>
    <property type="match status" value="1"/>
</dbReference>
<evidence type="ECO:0000256" key="7">
    <source>
        <dbReference type="ARBA" id="ARBA00022777"/>
    </source>
</evidence>
<feature type="region of interest" description="Disordered" evidence="11">
    <location>
        <begin position="89"/>
        <end position="134"/>
    </location>
</feature>
<keyword evidence="10 12" id="KW-0472">Membrane</keyword>
<dbReference type="InterPro" id="IPR036890">
    <property type="entry name" value="HATPase_C_sf"/>
</dbReference>
<dbReference type="RefSeq" id="WP_407287586.1">
    <property type="nucleotide sequence ID" value="NZ_CP147982.1"/>
</dbReference>
<dbReference type="Pfam" id="PF00512">
    <property type="entry name" value="HisKA"/>
    <property type="match status" value="1"/>
</dbReference>
<dbReference type="PROSITE" id="PS50885">
    <property type="entry name" value="HAMP"/>
    <property type="match status" value="1"/>
</dbReference>
<evidence type="ECO:0000313" key="16">
    <source>
        <dbReference type="Proteomes" id="UP001626628"/>
    </source>
</evidence>
<dbReference type="Gene3D" id="6.10.340.10">
    <property type="match status" value="1"/>
</dbReference>
<evidence type="ECO:0000256" key="2">
    <source>
        <dbReference type="ARBA" id="ARBA00004236"/>
    </source>
</evidence>
<dbReference type="PROSITE" id="PS50109">
    <property type="entry name" value="HIS_KIN"/>
    <property type="match status" value="1"/>
</dbReference>
<dbReference type="GO" id="GO:0016301">
    <property type="term" value="F:kinase activity"/>
    <property type="evidence" value="ECO:0007669"/>
    <property type="project" value="UniProtKB-KW"/>
</dbReference>
<evidence type="ECO:0000259" key="14">
    <source>
        <dbReference type="PROSITE" id="PS50885"/>
    </source>
</evidence>
<keyword evidence="6 12" id="KW-0812">Transmembrane</keyword>
<dbReference type="InterPro" id="IPR003660">
    <property type="entry name" value="HAMP_dom"/>
</dbReference>